<comment type="caution">
    <text evidence="17">The sequence shown here is derived from an EMBL/GenBank/DDBJ whole genome shotgun (WGS) entry which is preliminary data.</text>
</comment>
<feature type="transmembrane region" description="Helical" evidence="13">
    <location>
        <begin position="6"/>
        <end position="24"/>
    </location>
</feature>
<dbReference type="GO" id="GO:0032977">
    <property type="term" value="F:membrane insertase activity"/>
    <property type="evidence" value="ECO:0007669"/>
    <property type="project" value="InterPro"/>
</dbReference>
<comment type="subcellular location">
    <subcellularLocation>
        <location evidence="1">Cell inner membrane</location>
        <topology evidence="1">Multi-pass membrane protein</topology>
    </subcellularLocation>
    <subcellularLocation>
        <location evidence="13">Cell membrane</location>
        <topology evidence="13">Multi-pass membrane protein</topology>
    </subcellularLocation>
</comment>
<keyword evidence="4 13" id="KW-0813">Transport</keyword>
<gene>
    <name evidence="13 17" type="primary">yidC</name>
    <name evidence="17" type="ORF">FXF49_01305</name>
</gene>
<protein>
    <recommendedName>
        <fullName evidence="3 13">Membrane protein insertase YidC</fullName>
    </recommendedName>
    <alternativeName>
        <fullName evidence="12 13">Foldase YidC</fullName>
    </alternativeName>
    <alternativeName>
        <fullName evidence="11 13">Membrane integrase YidC</fullName>
    </alternativeName>
    <alternativeName>
        <fullName evidence="13">Membrane protein YidC</fullName>
    </alternativeName>
</protein>
<keyword evidence="6 13" id="KW-0812">Transmembrane</keyword>
<comment type="function">
    <text evidence="13">Required for the insertion and/or proper folding and/or complex formation of integral membrane proteins into the membrane. Involved in integration of membrane proteins that insert both dependently and independently of the Sec translocase complex, as well as at least some lipoproteins. Aids folding of multispanning membrane proteins.</text>
</comment>
<comment type="subunit">
    <text evidence="13">Interacts with the Sec translocase complex via SecD. Specifically interacts with transmembrane segments of nascent integral membrane proteins during membrane integration.</text>
</comment>
<dbReference type="RefSeq" id="WP_303700112.1">
    <property type="nucleotide sequence ID" value="NZ_VSIV01000037.1"/>
</dbReference>
<dbReference type="InterPro" id="IPR038221">
    <property type="entry name" value="YidC_periplasmic_sf"/>
</dbReference>
<evidence type="ECO:0000256" key="2">
    <source>
        <dbReference type="ARBA" id="ARBA00010527"/>
    </source>
</evidence>
<dbReference type="InterPro" id="IPR019998">
    <property type="entry name" value="Membr_insert_YidC"/>
</dbReference>
<feature type="transmembrane region" description="Helical" evidence="13">
    <location>
        <begin position="402"/>
        <end position="423"/>
    </location>
</feature>
<organism evidence="17 18">
    <name type="scientific">Flexistipes sinusarabici</name>
    <dbReference type="NCBI Taxonomy" id="2352"/>
    <lineage>
        <taxon>Bacteria</taxon>
        <taxon>Pseudomonadati</taxon>
        <taxon>Deferribacterota</taxon>
        <taxon>Deferribacteres</taxon>
        <taxon>Deferribacterales</taxon>
        <taxon>Flexistipitaceae</taxon>
        <taxon>Flexistipes</taxon>
    </lineage>
</organism>
<reference evidence="17 18" key="1">
    <citation type="submission" date="2019-08" db="EMBL/GenBank/DDBJ databases">
        <title>Genomic characterization of a novel candidate phylum (ARYD3) from a high temperature, high salinity tertiary oil reservoir in north central Oklahoma, USA.</title>
        <authorList>
            <person name="Youssef N.H."/>
            <person name="Yadav A."/>
            <person name="Elshahed M.S."/>
        </authorList>
    </citation>
    <scope>NUCLEOTIDE SEQUENCE [LARGE SCALE GENOMIC DNA]</scope>
    <source>
        <strain evidence="17">ARYD1</strain>
    </source>
</reference>
<comment type="similarity">
    <text evidence="2 13">Belongs to the OXA1/ALB3/YidC family. Type 1 subfamily.</text>
</comment>
<keyword evidence="9 13" id="KW-0472">Membrane</keyword>
<dbReference type="Pfam" id="PF02096">
    <property type="entry name" value="60KD_IMP"/>
    <property type="match status" value="1"/>
</dbReference>
<evidence type="ECO:0000256" key="12">
    <source>
        <dbReference type="ARBA" id="ARBA00033342"/>
    </source>
</evidence>
<keyword evidence="5 13" id="KW-1003">Cell membrane</keyword>
<dbReference type="Gene3D" id="2.70.98.90">
    <property type="match status" value="1"/>
</dbReference>
<evidence type="ECO:0000256" key="4">
    <source>
        <dbReference type="ARBA" id="ARBA00022448"/>
    </source>
</evidence>
<dbReference type="GO" id="GO:0051205">
    <property type="term" value="P:protein insertion into membrane"/>
    <property type="evidence" value="ECO:0007669"/>
    <property type="project" value="TreeGrafter"/>
</dbReference>
<feature type="compositionally biased region" description="Polar residues" evidence="14">
    <location>
        <begin position="33"/>
        <end position="56"/>
    </location>
</feature>
<proteinExistence type="inferred from homology"/>
<dbReference type="Pfam" id="PF14849">
    <property type="entry name" value="YidC_periplas"/>
    <property type="match status" value="1"/>
</dbReference>
<dbReference type="PANTHER" id="PTHR12428:SF65">
    <property type="entry name" value="CYTOCHROME C OXIDASE ASSEMBLY PROTEIN COX18, MITOCHONDRIAL"/>
    <property type="match status" value="1"/>
</dbReference>
<dbReference type="CDD" id="cd20070">
    <property type="entry name" value="5TM_YidC_Alb3"/>
    <property type="match status" value="1"/>
</dbReference>
<evidence type="ECO:0000256" key="9">
    <source>
        <dbReference type="ARBA" id="ARBA00023136"/>
    </source>
</evidence>
<dbReference type="PRINTS" id="PR01900">
    <property type="entry name" value="YIDCPROTEIN"/>
</dbReference>
<keyword evidence="7 13" id="KW-0653">Protein transport</keyword>
<dbReference type="NCBIfam" id="TIGR03592">
    <property type="entry name" value="yidC_oxa1_cterm"/>
    <property type="match status" value="1"/>
</dbReference>
<dbReference type="InterPro" id="IPR028053">
    <property type="entry name" value="Membr_insert_YidC_N"/>
</dbReference>
<evidence type="ECO:0000256" key="6">
    <source>
        <dbReference type="ARBA" id="ARBA00022692"/>
    </source>
</evidence>
<evidence type="ECO:0000256" key="7">
    <source>
        <dbReference type="ARBA" id="ARBA00022927"/>
    </source>
</evidence>
<dbReference type="PANTHER" id="PTHR12428">
    <property type="entry name" value="OXA1"/>
    <property type="match status" value="1"/>
</dbReference>
<feature type="domain" description="Membrane insertase YidC N-terminal" evidence="16">
    <location>
        <begin position="77"/>
        <end position="320"/>
    </location>
</feature>
<evidence type="ECO:0000259" key="15">
    <source>
        <dbReference type="Pfam" id="PF02096"/>
    </source>
</evidence>
<keyword evidence="8 13" id="KW-1133">Transmembrane helix</keyword>
<feature type="transmembrane region" description="Helical" evidence="13">
    <location>
        <begin position="472"/>
        <end position="496"/>
    </location>
</feature>
<keyword evidence="10 13" id="KW-0143">Chaperone</keyword>
<dbReference type="NCBIfam" id="TIGR03593">
    <property type="entry name" value="yidC_nterm"/>
    <property type="match status" value="1"/>
</dbReference>
<evidence type="ECO:0000259" key="16">
    <source>
        <dbReference type="Pfam" id="PF14849"/>
    </source>
</evidence>
<dbReference type="CDD" id="cd19961">
    <property type="entry name" value="EcYidC-like_peri"/>
    <property type="match status" value="1"/>
</dbReference>
<dbReference type="GO" id="GO:0005886">
    <property type="term" value="C:plasma membrane"/>
    <property type="evidence" value="ECO:0007669"/>
    <property type="project" value="UniProtKB-SubCell"/>
</dbReference>
<feature type="transmembrane region" description="Helical" evidence="13">
    <location>
        <begin position="333"/>
        <end position="352"/>
    </location>
</feature>
<dbReference type="InterPro" id="IPR028055">
    <property type="entry name" value="YidC/Oxa/ALB_C"/>
</dbReference>
<evidence type="ECO:0000256" key="10">
    <source>
        <dbReference type="ARBA" id="ARBA00023186"/>
    </source>
</evidence>
<evidence type="ECO:0000256" key="13">
    <source>
        <dbReference type="HAMAP-Rule" id="MF_01810"/>
    </source>
</evidence>
<sequence>MDKRTVLAIGLSILVLLIFQYFYAPTPVIQTDNQTQTETTGSESPQKSPAEQTSESVDVKKLDSSKEKEKAQVKTFNVKTNNLKITFNSETGNIYTATVLQYKDKEFPDLIFKSENGDYLNVLSASVSGYEHTVKEFNDRYEVQFVGETKDIVINKTYIIKKGSYFFDLKVTISNISDQTIQTSLGVVIGPGLGKGFEDSKYMFSGPIIFNGKKVTKEDPEDVEEPINVDNPSWLGYTSKYFLFSAMNGGLKRAAIESKGDSKAVVKGSKEVIVNPLDKNVTTFPIFVGPKEYDLLSSYEYELEESIEFGIFSFLSIPMLQILNFTYDYVGNYGLAIIVLTFVIKIITYPLTQKSMTSMKKMQVLQPEMTKIREKFKGEPQKMNAAMMDLYKKHGANPMGGCLPMVIQIPIFIALYKTLLVSIELKGSPFIFWITDLSQKDPYFITPILMGLSMFLQQRMTPTGGDPTQQKIFMFLPLVFTFIFLNFPAGLVIYWLTNNVLTIIQQYFINRKVSAK</sequence>
<evidence type="ECO:0000313" key="17">
    <source>
        <dbReference type="EMBL" id="TYB35641.1"/>
    </source>
</evidence>
<dbReference type="Proteomes" id="UP000323337">
    <property type="component" value="Unassembled WGS sequence"/>
</dbReference>
<dbReference type="AlphaFoldDB" id="A0A5D0MUA5"/>
<evidence type="ECO:0000256" key="1">
    <source>
        <dbReference type="ARBA" id="ARBA00004429"/>
    </source>
</evidence>
<evidence type="ECO:0000256" key="11">
    <source>
        <dbReference type="ARBA" id="ARBA00033245"/>
    </source>
</evidence>
<dbReference type="GO" id="GO:0015031">
    <property type="term" value="P:protein transport"/>
    <property type="evidence" value="ECO:0007669"/>
    <property type="project" value="UniProtKB-KW"/>
</dbReference>
<evidence type="ECO:0000313" key="18">
    <source>
        <dbReference type="Proteomes" id="UP000323337"/>
    </source>
</evidence>
<dbReference type="HAMAP" id="MF_01810">
    <property type="entry name" value="YidC_type1"/>
    <property type="match status" value="1"/>
</dbReference>
<accession>A0A5D0MUA5</accession>
<evidence type="ECO:0000256" key="3">
    <source>
        <dbReference type="ARBA" id="ARBA00015325"/>
    </source>
</evidence>
<dbReference type="PRINTS" id="PR00701">
    <property type="entry name" value="60KDINNERMP"/>
</dbReference>
<feature type="region of interest" description="Disordered" evidence="14">
    <location>
        <begin position="33"/>
        <end position="65"/>
    </location>
</feature>
<dbReference type="InterPro" id="IPR001708">
    <property type="entry name" value="YidC/ALB3/OXA1/COX18"/>
</dbReference>
<dbReference type="EMBL" id="VSIV01000037">
    <property type="protein sequence ID" value="TYB35641.1"/>
    <property type="molecule type" value="Genomic_DNA"/>
</dbReference>
<feature type="domain" description="Membrane insertase YidC/Oxa/ALB C-terminal" evidence="15">
    <location>
        <begin position="333"/>
        <end position="511"/>
    </location>
</feature>
<evidence type="ECO:0000256" key="8">
    <source>
        <dbReference type="ARBA" id="ARBA00022989"/>
    </source>
</evidence>
<evidence type="ECO:0000256" key="14">
    <source>
        <dbReference type="SAM" id="MobiDB-lite"/>
    </source>
</evidence>
<evidence type="ECO:0000256" key="5">
    <source>
        <dbReference type="ARBA" id="ARBA00022475"/>
    </source>
</evidence>
<name>A0A5D0MUA5_FLESI</name>
<dbReference type="InterPro" id="IPR047196">
    <property type="entry name" value="YidC_ALB_C"/>
</dbReference>